<dbReference type="InterPro" id="IPR021109">
    <property type="entry name" value="Peptidase_aspartic_dom_sf"/>
</dbReference>
<dbReference type="EMBL" id="LR862143">
    <property type="protein sequence ID" value="CAD1823265.1"/>
    <property type="molecule type" value="Genomic_DNA"/>
</dbReference>
<organism evidence="1">
    <name type="scientific">Ananas comosus var. bracteatus</name>
    <name type="common">red pineapple</name>
    <dbReference type="NCBI Taxonomy" id="296719"/>
    <lineage>
        <taxon>Eukaryota</taxon>
        <taxon>Viridiplantae</taxon>
        <taxon>Streptophyta</taxon>
        <taxon>Embryophyta</taxon>
        <taxon>Tracheophyta</taxon>
        <taxon>Spermatophyta</taxon>
        <taxon>Magnoliopsida</taxon>
        <taxon>Liliopsida</taxon>
        <taxon>Poales</taxon>
        <taxon>Bromeliaceae</taxon>
        <taxon>Bromelioideae</taxon>
        <taxon>Ananas</taxon>
    </lineage>
</organism>
<dbReference type="Gene3D" id="2.40.70.10">
    <property type="entry name" value="Acid Proteases"/>
    <property type="match status" value="1"/>
</dbReference>
<dbReference type="Pfam" id="PF08284">
    <property type="entry name" value="RVP_2"/>
    <property type="match status" value="1"/>
</dbReference>
<dbReference type="CDD" id="cd01647">
    <property type="entry name" value="RT_LTR"/>
    <property type="match status" value="1"/>
</dbReference>
<dbReference type="AlphaFoldDB" id="A0A6V7NXH6"/>
<dbReference type="InterPro" id="IPR043502">
    <property type="entry name" value="DNA/RNA_pol_sf"/>
</dbReference>
<proteinExistence type="predicted"/>
<dbReference type="SUPFAM" id="SSF56672">
    <property type="entry name" value="DNA/RNA polymerases"/>
    <property type="match status" value="1"/>
</dbReference>
<evidence type="ECO:0000313" key="1">
    <source>
        <dbReference type="EMBL" id="CAD1823265.1"/>
    </source>
</evidence>
<evidence type="ECO:0008006" key="2">
    <source>
        <dbReference type="Google" id="ProtNLM"/>
    </source>
</evidence>
<dbReference type="Gene3D" id="3.10.10.10">
    <property type="entry name" value="HIV Type 1 Reverse Transcriptase, subunit A, domain 1"/>
    <property type="match status" value="1"/>
</dbReference>
<dbReference type="PANTHER" id="PTHR15503:SF45">
    <property type="entry name" value="RNA-DIRECTED DNA POLYMERASE HOMOLOG"/>
    <property type="match status" value="1"/>
</dbReference>
<gene>
    <name evidence="1" type="ORF">CB5_LOCUS6476</name>
</gene>
<dbReference type="InterPro" id="IPR032567">
    <property type="entry name" value="RTL1-rel"/>
</dbReference>
<accession>A0A6V7NXH6</accession>
<protein>
    <recommendedName>
        <fullName evidence="2">Reverse transcriptase domain-containing protein</fullName>
    </recommendedName>
</protein>
<sequence length="262" mass="29186">MSAGRSSAPQQPEVSRVAPSGRVYAAQGFDVILGLDWLSKYYASIDCESKVITFRKPGQEELVYRACKSMRFEATVSASRPRKLIKGGCVAYLATIVETQKELPTLGDIPVNAPAELKELKAQLQDLLDKGFVKPSVSPWGAPVLFVKKKDGSLRLCVDYRELNKVMIKNKYPLPRIDDLFDQLQRYSGGSLTVFRPMARIPRIEAALGCSLQDCVPVHLDGCTGTESVLVTTRWLYRHDDRIVVTMTMLACLPFVLIRTCL</sequence>
<reference evidence="1" key="1">
    <citation type="submission" date="2020-07" db="EMBL/GenBank/DDBJ databases">
        <authorList>
            <person name="Lin J."/>
        </authorList>
    </citation>
    <scope>NUCLEOTIDE SEQUENCE</scope>
</reference>
<name>A0A6V7NXH6_ANACO</name>
<dbReference type="PANTHER" id="PTHR15503">
    <property type="entry name" value="LDOC1 RELATED"/>
    <property type="match status" value="1"/>
</dbReference>